<protein>
    <submittedName>
        <fullName evidence="2">GNAT family N-acetyltransferase</fullName>
        <ecNumber evidence="2">2.3.1.-</ecNumber>
    </submittedName>
</protein>
<proteinExistence type="predicted"/>
<dbReference type="SUPFAM" id="SSF55729">
    <property type="entry name" value="Acyl-CoA N-acyltransferases (Nat)"/>
    <property type="match status" value="1"/>
</dbReference>
<gene>
    <name evidence="2" type="ORF">AAE039_14590</name>
</gene>
<dbReference type="GO" id="GO:0016746">
    <property type="term" value="F:acyltransferase activity"/>
    <property type="evidence" value="ECO:0007669"/>
    <property type="project" value="UniProtKB-KW"/>
</dbReference>
<dbReference type="EC" id="2.3.1.-" evidence="2"/>
<dbReference type="CDD" id="cd04301">
    <property type="entry name" value="NAT_SF"/>
    <property type="match status" value="1"/>
</dbReference>
<reference evidence="2 3" key="1">
    <citation type="submission" date="2024-04" db="EMBL/GenBank/DDBJ databases">
        <title>Bacterial endophytes with biocontrol capabilities against important plant pathogens.</title>
        <authorList>
            <person name="Alayande K.A."/>
        </authorList>
    </citation>
    <scope>NUCLEOTIDE SEQUENCE [LARGE SCALE GENOMIC DNA]</scope>
    <source>
        <strain evidence="2 3">KV22</strain>
    </source>
</reference>
<dbReference type="Pfam" id="PF00583">
    <property type="entry name" value="Acetyltransf_1"/>
    <property type="match status" value="1"/>
</dbReference>
<dbReference type="Gene3D" id="3.40.630.30">
    <property type="match status" value="1"/>
</dbReference>
<dbReference type="Proteomes" id="UP001455088">
    <property type="component" value="Unassembled WGS sequence"/>
</dbReference>
<keyword evidence="3" id="KW-1185">Reference proteome</keyword>
<dbReference type="InterPro" id="IPR000182">
    <property type="entry name" value="GNAT_dom"/>
</dbReference>
<name>A0ABU9JQM9_9GAMM</name>
<evidence type="ECO:0000313" key="3">
    <source>
        <dbReference type="Proteomes" id="UP001455088"/>
    </source>
</evidence>
<dbReference type="InterPro" id="IPR016181">
    <property type="entry name" value="Acyl_CoA_acyltransferase"/>
</dbReference>
<keyword evidence="2" id="KW-0012">Acyltransferase</keyword>
<organism evidence="2 3">
    <name type="scientific">Stenotrophomonas bentonitica</name>
    <dbReference type="NCBI Taxonomy" id="1450134"/>
    <lineage>
        <taxon>Bacteria</taxon>
        <taxon>Pseudomonadati</taxon>
        <taxon>Pseudomonadota</taxon>
        <taxon>Gammaproteobacteria</taxon>
        <taxon>Lysobacterales</taxon>
        <taxon>Lysobacteraceae</taxon>
        <taxon>Stenotrophomonas</taxon>
    </lineage>
</organism>
<feature type="domain" description="N-acetyltransferase" evidence="1">
    <location>
        <begin position="4"/>
        <end position="163"/>
    </location>
</feature>
<keyword evidence="2" id="KW-0808">Transferase</keyword>
<evidence type="ECO:0000259" key="1">
    <source>
        <dbReference type="PROSITE" id="PS51186"/>
    </source>
</evidence>
<comment type="caution">
    <text evidence="2">The sequence shown here is derived from an EMBL/GenBank/DDBJ whole genome shotgun (WGS) entry which is preliminary data.</text>
</comment>
<dbReference type="EMBL" id="JBBYHY010000007">
    <property type="protein sequence ID" value="MEL3954784.1"/>
    <property type="molecule type" value="Genomic_DNA"/>
</dbReference>
<sequence>MSRLSLRHATSGDAERLFHLMQFYYFEASAWSGEEVRPDGLFDCDRRDVEASLRDDPQWARLLFVDEALAGFVLVDRVERDGHHYPELADLFVLPKYRRQGLAAYVVSTLLRPGEGQWLLAVFRGDLAAHAYWLRALPRLGLPHVALAEEDPTFHLYLVGDPASP</sequence>
<dbReference type="PROSITE" id="PS51186">
    <property type="entry name" value="GNAT"/>
    <property type="match status" value="1"/>
</dbReference>
<dbReference type="RefSeq" id="WP_070426817.1">
    <property type="nucleotide sequence ID" value="NZ_JBBYHY010000007.1"/>
</dbReference>
<evidence type="ECO:0000313" key="2">
    <source>
        <dbReference type="EMBL" id="MEL3954784.1"/>
    </source>
</evidence>
<accession>A0ABU9JQM9</accession>